<reference evidence="1" key="1">
    <citation type="submission" date="2022-11" db="EMBL/GenBank/DDBJ databases">
        <authorList>
            <person name="Petersen C."/>
        </authorList>
    </citation>
    <scope>NUCLEOTIDE SEQUENCE</scope>
    <source>
        <strain evidence="1">IBT 23319</strain>
    </source>
</reference>
<evidence type="ECO:0000313" key="2">
    <source>
        <dbReference type="Proteomes" id="UP001147733"/>
    </source>
</evidence>
<evidence type="ECO:0000313" key="1">
    <source>
        <dbReference type="EMBL" id="KAJ5240910.1"/>
    </source>
</evidence>
<dbReference type="RefSeq" id="XP_056503915.1">
    <property type="nucleotide sequence ID" value="XM_056641421.1"/>
</dbReference>
<dbReference type="GeneID" id="81380588"/>
<proteinExistence type="predicted"/>
<sequence>MYNLAWHGLSAKDTRHRSLNSTCKARKAYLNGSNTATLRQYILGIDAEQAWIDILEDINPSLLQGSVGAKSFKMRE</sequence>
<organism evidence="1 2">
    <name type="scientific">Penicillium citrinum</name>
    <dbReference type="NCBI Taxonomy" id="5077"/>
    <lineage>
        <taxon>Eukaryota</taxon>
        <taxon>Fungi</taxon>
        <taxon>Dikarya</taxon>
        <taxon>Ascomycota</taxon>
        <taxon>Pezizomycotina</taxon>
        <taxon>Eurotiomycetes</taxon>
        <taxon>Eurotiomycetidae</taxon>
        <taxon>Eurotiales</taxon>
        <taxon>Aspergillaceae</taxon>
        <taxon>Penicillium</taxon>
    </lineage>
</organism>
<reference evidence="1" key="2">
    <citation type="journal article" date="2023" name="IMA Fungus">
        <title>Comparative genomic study of the Penicillium genus elucidates a diverse pangenome and 15 lateral gene transfer events.</title>
        <authorList>
            <person name="Petersen C."/>
            <person name="Sorensen T."/>
            <person name="Nielsen M.R."/>
            <person name="Sondergaard T.E."/>
            <person name="Sorensen J.L."/>
            <person name="Fitzpatrick D.A."/>
            <person name="Frisvad J.C."/>
            <person name="Nielsen K.L."/>
        </authorList>
    </citation>
    <scope>NUCLEOTIDE SEQUENCE</scope>
    <source>
        <strain evidence="1">IBT 23319</strain>
    </source>
</reference>
<accession>A0A9W9TTK6</accession>
<keyword evidence="2" id="KW-1185">Reference proteome</keyword>
<dbReference type="EMBL" id="JAPQKT010000002">
    <property type="protein sequence ID" value="KAJ5240910.1"/>
    <property type="molecule type" value="Genomic_DNA"/>
</dbReference>
<comment type="caution">
    <text evidence="1">The sequence shown here is derived from an EMBL/GenBank/DDBJ whole genome shotgun (WGS) entry which is preliminary data.</text>
</comment>
<protein>
    <submittedName>
        <fullName evidence="1">Uncharacterized protein</fullName>
    </submittedName>
</protein>
<gene>
    <name evidence="1" type="ORF">N7469_002501</name>
</gene>
<dbReference type="Proteomes" id="UP001147733">
    <property type="component" value="Unassembled WGS sequence"/>
</dbReference>
<name>A0A9W9TTK6_PENCI</name>
<dbReference type="AlphaFoldDB" id="A0A9W9TTK6"/>